<dbReference type="PATRIC" id="fig|1202724.3.peg.208"/>
<proteinExistence type="predicted"/>
<dbReference type="EMBL" id="LIYD01000005">
    <property type="protein sequence ID" value="KOS04785.1"/>
    <property type="molecule type" value="Genomic_DNA"/>
</dbReference>
<feature type="modified residue" description="4-aspartylphosphate" evidence="1">
    <location>
        <position position="56"/>
    </location>
</feature>
<evidence type="ECO:0000313" key="4">
    <source>
        <dbReference type="Proteomes" id="UP000037755"/>
    </source>
</evidence>
<gene>
    <name evidence="3" type="ORF">AM493_01045</name>
</gene>
<keyword evidence="4" id="KW-1185">Reference proteome</keyword>
<keyword evidence="1" id="KW-0597">Phosphoprotein</keyword>
<dbReference type="STRING" id="1202724.AM493_01045"/>
<comment type="caution">
    <text evidence="3">The sequence shown here is derived from an EMBL/GenBank/DDBJ whole genome shotgun (WGS) entry which is preliminary data.</text>
</comment>
<accession>A0A0M8M8K9</accession>
<evidence type="ECO:0000256" key="1">
    <source>
        <dbReference type="PROSITE-ProRule" id="PRU00169"/>
    </source>
</evidence>
<sequence length="213" mass="24164">MNILIVEDHPMVAGLYKGVLADFFKLNNPVIYIAADATKAHELTDGNICFSLALIDYNIPPFLQGNVKSGSDITLRIREYNRPCKVIMITAHSEPLLIYDILHKVYPDGLIIKSDLTSDNLCTIVEDVLMGDHYLSDTVKKCNDRIWKENLMLDQENRKIVFYMLKGYKIKDLSTVINLSSSTIQKRIIQMKKLLGVSEEGNLIKEFVSRGLV</sequence>
<dbReference type="PROSITE" id="PS50110">
    <property type="entry name" value="RESPONSE_REGULATORY"/>
    <property type="match status" value="1"/>
</dbReference>
<dbReference type="Proteomes" id="UP000037755">
    <property type="component" value="Unassembled WGS sequence"/>
</dbReference>
<dbReference type="InterPro" id="IPR011006">
    <property type="entry name" value="CheY-like_superfamily"/>
</dbReference>
<dbReference type="AlphaFoldDB" id="A0A0M8M8K9"/>
<dbReference type="RefSeq" id="WP_054405825.1">
    <property type="nucleotide sequence ID" value="NZ_FOYA01000013.1"/>
</dbReference>
<protein>
    <recommendedName>
        <fullName evidence="2">Response regulatory domain-containing protein</fullName>
    </recommendedName>
</protein>
<dbReference type="SUPFAM" id="SSF52172">
    <property type="entry name" value="CheY-like"/>
    <property type="match status" value="1"/>
</dbReference>
<dbReference type="GO" id="GO:0000160">
    <property type="term" value="P:phosphorelay signal transduction system"/>
    <property type="evidence" value="ECO:0007669"/>
    <property type="project" value="InterPro"/>
</dbReference>
<dbReference type="InterPro" id="IPR001789">
    <property type="entry name" value="Sig_transdc_resp-reg_receiver"/>
</dbReference>
<dbReference type="OrthoDB" id="651456at2"/>
<dbReference type="Pfam" id="PF00072">
    <property type="entry name" value="Response_reg"/>
    <property type="match status" value="1"/>
</dbReference>
<reference evidence="3 4" key="1">
    <citation type="submission" date="2015-08" db="EMBL/GenBank/DDBJ databases">
        <title>Whole genome sequence of Flavobacterium akiainvivens IK-1T, from decaying Wikstroemia oahuensis, an endemic Hawaiian shrub.</title>
        <authorList>
            <person name="Wan X."/>
            <person name="Hou S."/>
            <person name="Saito J."/>
            <person name="Donachie S."/>
        </authorList>
    </citation>
    <scope>NUCLEOTIDE SEQUENCE [LARGE SCALE GENOMIC DNA]</scope>
    <source>
        <strain evidence="3 4">IK-1</strain>
    </source>
</reference>
<evidence type="ECO:0000313" key="3">
    <source>
        <dbReference type="EMBL" id="KOS04785.1"/>
    </source>
</evidence>
<organism evidence="3 4">
    <name type="scientific">Flavobacterium akiainvivens</name>
    <dbReference type="NCBI Taxonomy" id="1202724"/>
    <lineage>
        <taxon>Bacteria</taxon>
        <taxon>Pseudomonadati</taxon>
        <taxon>Bacteroidota</taxon>
        <taxon>Flavobacteriia</taxon>
        <taxon>Flavobacteriales</taxon>
        <taxon>Flavobacteriaceae</taxon>
        <taxon>Flavobacterium</taxon>
    </lineage>
</organism>
<dbReference type="Gene3D" id="3.40.50.2300">
    <property type="match status" value="1"/>
</dbReference>
<dbReference type="SMART" id="SM00448">
    <property type="entry name" value="REC"/>
    <property type="match status" value="1"/>
</dbReference>
<feature type="domain" description="Response regulatory" evidence="2">
    <location>
        <begin position="2"/>
        <end position="128"/>
    </location>
</feature>
<evidence type="ECO:0000259" key="2">
    <source>
        <dbReference type="PROSITE" id="PS50110"/>
    </source>
</evidence>
<name>A0A0M8M8K9_9FLAO</name>